<dbReference type="SUPFAM" id="SSF46689">
    <property type="entry name" value="Homeodomain-like"/>
    <property type="match status" value="1"/>
</dbReference>
<dbReference type="SUPFAM" id="SSF48498">
    <property type="entry name" value="Tetracyclin repressor-like, C-terminal domain"/>
    <property type="match status" value="1"/>
</dbReference>
<accession>A0A4Z0NV39</accession>
<feature type="domain" description="HTH tetR-type" evidence="5">
    <location>
        <begin position="8"/>
        <end position="68"/>
    </location>
</feature>
<keyword evidence="1" id="KW-0805">Transcription regulation</keyword>
<dbReference type="InterPro" id="IPR011075">
    <property type="entry name" value="TetR_C"/>
</dbReference>
<dbReference type="InterPro" id="IPR036271">
    <property type="entry name" value="Tet_transcr_reg_TetR-rel_C_sf"/>
</dbReference>
<dbReference type="InterPro" id="IPR009057">
    <property type="entry name" value="Homeodomain-like_sf"/>
</dbReference>
<dbReference type="AlphaFoldDB" id="A0A4Z0NV39"/>
<evidence type="ECO:0000313" key="6">
    <source>
        <dbReference type="EMBL" id="TGE00236.1"/>
    </source>
</evidence>
<dbReference type="PROSITE" id="PS50977">
    <property type="entry name" value="HTH_TETR_2"/>
    <property type="match status" value="1"/>
</dbReference>
<sequence length="221" mass="23240">MAMGRPRSFCMDTALDEAMEVFWRHGYDGATLAMLTKAMGIKAPSLYAAFGSKEGLLKAALDRYAERRSAHMGYVLAGATAREVAERFLSSIAESHTDPANPPGCLLVQGGLACGAGSENIPFELAARRAQTETELRERFVRAQADGDLPEGSDPAALARFLSTVASGMGVLASSGADREALREVARVSLGAFAGCREAVGASMEAGVPRRLLPGSRPPHG</sequence>
<dbReference type="Gene3D" id="1.10.10.60">
    <property type="entry name" value="Homeodomain-like"/>
    <property type="match status" value="1"/>
</dbReference>
<evidence type="ECO:0000259" key="5">
    <source>
        <dbReference type="PROSITE" id="PS50977"/>
    </source>
</evidence>
<keyword evidence="7" id="KW-1185">Reference proteome</keyword>
<evidence type="ECO:0000313" key="7">
    <source>
        <dbReference type="Proteomes" id="UP000297535"/>
    </source>
</evidence>
<evidence type="ECO:0000256" key="1">
    <source>
        <dbReference type="ARBA" id="ARBA00023015"/>
    </source>
</evidence>
<evidence type="ECO:0000256" key="4">
    <source>
        <dbReference type="PROSITE-ProRule" id="PRU00335"/>
    </source>
</evidence>
<dbReference type="InterPro" id="IPR001647">
    <property type="entry name" value="HTH_TetR"/>
</dbReference>
<reference evidence="6 7" key="1">
    <citation type="submission" date="2019-04" db="EMBL/GenBank/DDBJ databases">
        <authorList>
            <person name="Feng G."/>
            <person name="Zhu H."/>
        </authorList>
    </citation>
    <scope>NUCLEOTIDE SEQUENCE [LARGE SCALE GENOMIC DNA]</scope>
    <source>
        <strain evidence="6 7">6HR-1</strain>
    </source>
</reference>
<dbReference type="RefSeq" id="WP_135414517.1">
    <property type="nucleotide sequence ID" value="NZ_SRLB01000006.1"/>
</dbReference>
<protein>
    <submittedName>
        <fullName evidence="6">TetR/AcrR family transcriptional regulator</fullName>
    </submittedName>
</protein>
<proteinExistence type="predicted"/>
<evidence type="ECO:0000256" key="3">
    <source>
        <dbReference type="ARBA" id="ARBA00023163"/>
    </source>
</evidence>
<dbReference type="Proteomes" id="UP000297535">
    <property type="component" value="Unassembled WGS sequence"/>
</dbReference>
<dbReference type="EMBL" id="SRLB01000006">
    <property type="protein sequence ID" value="TGE00236.1"/>
    <property type="molecule type" value="Genomic_DNA"/>
</dbReference>
<dbReference type="Gene3D" id="1.10.357.10">
    <property type="entry name" value="Tetracycline Repressor, domain 2"/>
    <property type="match status" value="1"/>
</dbReference>
<comment type="caution">
    <text evidence="6">The sequence shown here is derived from an EMBL/GenBank/DDBJ whole genome shotgun (WGS) entry which is preliminary data.</text>
</comment>
<dbReference type="Pfam" id="PF16925">
    <property type="entry name" value="TetR_C_13"/>
    <property type="match status" value="1"/>
</dbReference>
<organism evidence="6 7">
    <name type="scientific">Methylobacterium nonmethylotrophicum</name>
    <dbReference type="NCBI Taxonomy" id="1141884"/>
    <lineage>
        <taxon>Bacteria</taxon>
        <taxon>Pseudomonadati</taxon>
        <taxon>Pseudomonadota</taxon>
        <taxon>Alphaproteobacteria</taxon>
        <taxon>Hyphomicrobiales</taxon>
        <taxon>Methylobacteriaceae</taxon>
        <taxon>Methylobacterium</taxon>
    </lineage>
</organism>
<dbReference type="PANTHER" id="PTHR47506:SF1">
    <property type="entry name" value="HTH-TYPE TRANSCRIPTIONAL REGULATOR YJDC"/>
    <property type="match status" value="1"/>
</dbReference>
<dbReference type="PRINTS" id="PR00455">
    <property type="entry name" value="HTHTETR"/>
</dbReference>
<evidence type="ECO:0000256" key="2">
    <source>
        <dbReference type="ARBA" id="ARBA00023125"/>
    </source>
</evidence>
<feature type="DNA-binding region" description="H-T-H motif" evidence="4">
    <location>
        <begin position="31"/>
        <end position="50"/>
    </location>
</feature>
<dbReference type="Pfam" id="PF00440">
    <property type="entry name" value="TetR_N"/>
    <property type="match status" value="1"/>
</dbReference>
<name>A0A4Z0NV39_9HYPH</name>
<dbReference type="OrthoDB" id="9795242at2"/>
<dbReference type="PANTHER" id="PTHR47506">
    <property type="entry name" value="TRANSCRIPTIONAL REGULATORY PROTEIN"/>
    <property type="match status" value="1"/>
</dbReference>
<dbReference type="GO" id="GO:0003677">
    <property type="term" value="F:DNA binding"/>
    <property type="evidence" value="ECO:0007669"/>
    <property type="project" value="UniProtKB-UniRule"/>
</dbReference>
<keyword evidence="3" id="KW-0804">Transcription</keyword>
<keyword evidence="2 4" id="KW-0238">DNA-binding</keyword>
<gene>
    <name evidence="6" type="ORF">EU555_10080</name>
</gene>